<dbReference type="RefSeq" id="WP_182839614.1">
    <property type="nucleotide sequence ID" value="NZ_BAAABQ010000005.1"/>
</dbReference>
<organism evidence="1 2">
    <name type="scientific">Kutzneria viridogrisea</name>
    <dbReference type="NCBI Taxonomy" id="47990"/>
    <lineage>
        <taxon>Bacteria</taxon>
        <taxon>Bacillati</taxon>
        <taxon>Actinomycetota</taxon>
        <taxon>Actinomycetes</taxon>
        <taxon>Pseudonocardiales</taxon>
        <taxon>Pseudonocardiaceae</taxon>
        <taxon>Kutzneria</taxon>
    </lineage>
</organism>
<proteinExistence type="predicted"/>
<gene>
    <name evidence="1" type="ORF">BC739_007094</name>
</gene>
<dbReference type="EMBL" id="JACJID010000006">
    <property type="protein sequence ID" value="MBA8929861.1"/>
    <property type="molecule type" value="Genomic_DNA"/>
</dbReference>
<dbReference type="Proteomes" id="UP000517916">
    <property type="component" value="Unassembled WGS sequence"/>
</dbReference>
<comment type="caution">
    <text evidence="1">The sequence shown here is derived from an EMBL/GenBank/DDBJ whole genome shotgun (WGS) entry which is preliminary data.</text>
</comment>
<evidence type="ECO:0008006" key="3">
    <source>
        <dbReference type="Google" id="ProtNLM"/>
    </source>
</evidence>
<reference evidence="1 2" key="1">
    <citation type="submission" date="2020-08" db="EMBL/GenBank/DDBJ databases">
        <title>Genomic Encyclopedia of Archaeal and Bacterial Type Strains, Phase II (KMG-II): from individual species to whole genera.</title>
        <authorList>
            <person name="Goeker M."/>
        </authorList>
    </citation>
    <scope>NUCLEOTIDE SEQUENCE [LARGE SCALE GENOMIC DNA]</scope>
    <source>
        <strain evidence="1 2">DSM 43850</strain>
    </source>
</reference>
<accession>A0ABR6BSG8</accession>
<evidence type="ECO:0000313" key="2">
    <source>
        <dbReference type="Proteomes" id="UP000517916"/>
    </source>
</evidence>
<evidence type="ECO:0000313" key="1">
    <source>
        <dbReference type="EMBL" id="MBA8929861.1"/>
    </source>
</evidence>
<name>A0ABR6BSG8_9PSEU</name>
<protein>
    <recommendedName>
        <fullName evidence="3">Transcriptional regulator, AbiEi antitoxin, Type IV TA system</fullName>
    </recommendedName>
</protein>
<sequence length="321" mass="35147">MRRGNWALDVDRLWRASRKGVIQVAALDRLGVPQRTSYRRCLPGGPWRWLLPGIVLLAASPPTTAQRVEAALLHCGDGAMLTGVAAARRHGMRNLPDEDELHLLVRKERRVQSTGFVHVERTSNLPRPEIRDGVPLAPLGRAALDAARRMRATDPIRALLAEVVQRGRCGPVELITELDAGSQRGSALPRQVLGEVLGGARSVAESQALALWRRSKLPPAQWNTPVFDSAGDLVAIPDAWFEEVALAWEIDSVEFHLGPEGYARTLARNTRYAAAGVLVVQTLPSRLRDDPRGVLDELRAAYAAAASRPRPPVHTRPLVPS</sequence>
<keyword evidence="2" id="KW-1185">Reference proteome</keyword>